<name>A0A7S3NK91_9STRA</name>
<dbReference type="SUPFAM" id="SSF55811">
    <property type="entry name" value="Nudix"/>
    <property type="match status" value="1"/>
</dbReference>
<dbReference type="InterPro" id="IPR015797">
    <property type="entry name" value="NUDIX_hydrolase-like_dom_sf"/>
</dbReference>
<gene>
    <name evidence="3" type="ORF">ALAG00032_LOCUS3799</name>
</gene>
<organism evidence="3">
    <name type="scientific">Aureoumbra lagunensis</name>
    <dbReference type="NCBI Taxonomy" id="44058"/>
    <lineage>
        <taxon>Eukaryota</taxon>
        <taxon>Sar</taxon>
        <taxon>Stramenopiles</taxon>
        <taxon>Ochrophyta</taxon>
        <taxon>Pelagophyceae</taxon>
        <taxon>Pelagomonadales</taxon>
        <taxon>Aureoumbra</taxon>
    </lineage>
</organism>
<feature type="compositionally biased region" description="Polar residues" evidence="1">
    <location>
        <begin position="23"/>
        <end position="43"/>
    </location>
</feature>
<dbReference type="Pfam" id="PF00293">
    <property type="entry name" value="NUDIX"/>
    <property type="match status" value="1"/>
</dbReference>
<reference evidence="3" key="1">
    <citation type="submission" date="2021-01" db="EMBL/GenBank/DDBJ databases">
        <authorList>
            <person name="Corre E."/>
            <person name="Pelletier E."/>
            <person name="Niang G."/>
            <person name="Scheremetjew M."/>
            <person name="Finn R."/>
            <person name="Kale V."/>
            <person name="Holt S."/>
            <person name="Cochrane G."/>
            <person name="Meng A."/>
            <person name="Brown T."/>
            <person name="Cohen L."/>
        </authorList>
    </citation>
    <scope>NUCLEOTIDE SEQUENCE</scope>
    <source>
        <strain evidence="3">CCMP1510</strain>
    </source>
</reference>
<accession>A0A7S3NK91</accession>
<feature type="region of interest" description="Disordered" evidence="1">
    <location>
        <begin position="392"/>
        <end position="447"/>
    </location>
</feature>
<feature type="compositionally biased region" description="Acidic residues" evidence="1">
    <location>
        <begin position="408"/>
        <end position="417"/>
    </location>
</feature>
<protein>
    <recommendedName>
        <fullName evidence="2">Nudix hydrolase domain-containing protein</fullName>
    </recommendedName>
</protein>
<evidence type="ECO:0000256" key="1">
    <source>
        <dbReference type="SAM" id="MobiDB-lite"/>
    </source>
</evidence>
<evidence type="ECO:0000259" key="2">
    <source>
        <dbReference type="Pfam" id="PF00293"/>
    </source>
</evidence>
<feature type="compositionally biased region" description="Basic residues" evidence="1">
    <location>
        <begin position="44"/>
        <end position="58"/>
    </location>
</feature>
<feature type="compositionally biased region" description="Polar residues" evidence="1">
    <location>
        <begin position="1"/>
        <end position="14"/>
    </location>
</feature>
<dbReference type="AlphaFoldDB" id="A0A7S3NK91"/>
<sequence>MSSAAVLSPNSPLNPSAKEFVPLTTNSNNVPPSPGGKQQQQRRTPLRNHRQQNQRGKAHTFPTVMQTPLALKVHASECECARLKRIREKQSSPAFVVVSRDAKSPELHFDPIQHARSRREQEQQLAAMIAAEPVTRGSRLSCAACLLDGDWRNGALALVGPRPAVESACRTANLTAPINTRKIQLESGDYAQVPRCICLEWSNLAECANIAVTSIPTAPPSEPSPISNPASSPRTGTPPLPSPLVKCDLPLILLASPEEQCKNTENPQLSPQSLRIELKHHVLEAAQIFKQSQNACVLVLTYVDSRGIVSIDLPGGKRHLAETAWEAAARELHDETGLILDRVHEDAFHGTSANLVTKESIFFCTSQYIDGQSVRFFVMAPPTIATEEKAVEEAEQTSVNKDEQVEEKIDETENDNEGNDKDNKMNTEKKDIETEQESKKEEQNATA</sequence>
<feature type="region of interest" description="Disordered" evidence="1">
    <location>
        <begin position="1"/>
        <end position="59"/>
    </location>
</feature>
<proteinExistence type="predicted"/>
<dbReference type="Gene3D" id="3.90.79.10">
    <property type="entry name" value="Nucleoside Triphosphate Pyrophosphohydrolase"/>
    <property type="match status" value="1"/>
</dbReference>
<feature type="domain" description="Nudix hydrolase" evidence="2">
    <location>
        <begin position="296"/>
        <end position="347"/>
    </location>
</feature>
<feature type="compositionally biased region" description="Basic and acidic residues" evidence="1">
    <location>
        <begin position="418"/>
        <end position="447"/>
    </location>
</feature>
<evidence type="ECO:0000313" key="3">
    <source>
        <dbReference type="EMBL" id="CAE0363058.1"/>
    </source>
</evidence>
<dbReference type="InterPro" id="IPR000086">
    <property type="entry name" value="NUDIX_hydrolase_dom"/>
</dbReference>
<dbReference type="EMBL" id="HBIJ01005375">
    <property type="protein sequence ID" value="CAE0363058.1"/>
    <property type="molecule type" value="Transcribed_RNA"/>
</dbReference>
<feature type="compositionally biased region" description="Polar residues" evidence="1">
    <location>
        <begin position="224"/>
        <end position="235"/>
    </location>
</feature>
<feature type="region of interest" description="Disordered" evidence="1">
    <location>
        <begin position="217"/>
        <end position="239"/>
    </location>
</feature>